<gene>
    <name evidence="1" type="ORF">MPP7335_05491</name>
</gene>
<protein>
    <submittedName>
        <fullName evidence="1">Diaminopimelate decarboxylase [Nocardia brasiliensis ATCC]</fullName>
    </submittedName>
</protein>
<dbReference type="Gene3D" id="3.20.20.10">
    <property type="entry name" value="Alanine racemase"/>
    <property type="match status" value="2"/>
</dbReference>
<dbReference type="EMBL" id="UEGS01000001">
    <property type="protein sequence ID" value="SRX83709.1"/>
    <property type="molecule type" value="Genomic_DNA"/>
</dbReference>
<proteinExistence type="predicted"/>
<evidence type="ECO:0000313" key="2">
    <source>
        <dbReference type="Proteomes" id="UP000252008"/>
    </source>
</evidence>
<dbReference type="InterPro" id="IPR029066">
    <property type="entry name" value="PLP-binding_barrel"/>
</dbReference>
<keyword evidence="2" id="KW-1185">Reference proteome</keyword>
<dbReference type="SUPFAM" id="SSF51419">
    <property type="entry name" value="PLP-binding barrel"/>
    <property type="match status" value="1"/>
</dbReference>
<dbReference type="STRING" id="39692.BST38_14925"/>
<reference evidence="1 2" key="1">
    <citation type="submission" date="2018-05" db="EMBL/GenBank/DDBJ databases">
        <authorList>
            <consortium name="IHU Genomes"/>
        </authorList>
    </citation>
    <scope>NUCLEOTIDE SEQUENCE [LARGE SCALE GENOMIC DNA]</scope>
    <source>
        <strain evidence="1 2">P7335</strain>
    </source>
</reference>
<dbReference type="RefSeq" id="WP_083144103.1">
    <property type="nucleotide sequence ID" value="NZ_MVID01000012.1"/>
</dbReference>
<organism evidence="1 2">
    <name type="scientific">Mycolicibacterium parafortuitum</name>
    <name type="common">Mycobacterium parafortuitum</name>
    <dbReference type="NCBI Taxonomy" id="39692"/>
    <lineage>
        <taxon>Bacteria</taxon>
        <taxon>Bacillati</taxon>
        <taxon>Actinomycetota</taxon>
        <taxon>Actinomycetes</taxon>
        <taxon>Mycobacteriales</taxon>
        <taxon>Mycobacteriaceae</taxon>
        <taxon>Mycolicibacterium</taxon>
    </lineage>
</organism>
<evidence type="ECO:0000313" key="1">
    <source>
        <dbReference type="EMBL" id="SRX83709.1"/>
    </source>
</evidence>
<dbReference type="Proteomes" id="UP000252008">
    <property type="component" value="Unassembled WGS sequence"/>
</dbReference>
<dbReference type="AlphaFoldDB" id="A0A375YRQ3"/>
<sequence>MTTLDVPLAPRRLAASVHAVRRILPMAGCAIPAVALRDPMVAAWVRAHGLAVTACGGEELELVRAAGVRPLHVVLRCCPVSETIRRAAGLGVVRFVVSSDRHVDALTACPQPSKYVYLDEAGPAVAGERRLDIVGMHCDVADPDDPGQWGVAAERLLGRMAQMRSWGAELTRISLAGGPASAWLTGDTKGLGAIASAVDDALDDGCARWRLPRPAVVLAPLGR</sequence>
<accession>A0A375YRQ3</accession>
<name>A0A375YRQ3_MYCPF</name>